<evidence type="ECO:0000259" key="9">
    <source>
        <dbReference type="PROSITE" id="PS50893"/>
    </source>
</evidence>
<dbReference type="Proteomes" id="UP000234331">
    <property type="component" value="Unassembled WGS sequence"/>
</dbReference>
<dbReference type="GO" id="GO:0015421">
    <property type="term" value="F:ABC-type oligopeptide transporter activity"/>
    <property type="evidence" value="ECO:0007669"/>
    <property type="project" value="TreeGrafter"/>
</dbReference>
<dbReference type="EC" id="3.6.3.-" evidence="11"/>
<dbReference type="InterPro" id="IPR003593">
    <property type="entry name" value="AAA+_ATPase"/>
</dbReference>
<dbReference type="PANTHER" id="PTHR43394:SF1">
    <property type="entry name" value="ATP-BINDING CASSETTE SUB-FAMILY B MEMBER 10, MITOCHONDRIAL"/>
    <property type="match status" value="1"/>
</dbReference>
<dbReference type="InterPro" id="IPR003439">
    <property type="entry name" value="ABC_transporter-like_ATP-bd"/>
</dbReference>
<dbReference type="EMBL" id="FZMO01000390">
    <property type="protein sequence ID" value="SNQ50395.1"/>
    <property type="molecule type" value="Genomic_DNA"/>
</dbReference>
<dbReference type="AlphaFoldDB" id="A0A2I2KXK4"/>
<dbReference type="InterPro" id="IPR036640">
    <property type="entry name" value="ABC1_TM_sf"/>
</dbReference>
<evidence type="ECO:0000256" key="2">
    <source>
        <dbReference type="ARBA" id="ARBA00022692"/>
    </source>
</evidence>
<proteinExistence type="predicted"/>
<keyword evidence="5 8" id="KW-1133">Transmembrane helix</keyword>
<dbReference type="PROSITE" id="PS50929">
    <property type="entry name" value="ABC_TM1F"/>
    <property type="match status" value="1"/>
</dbReference>
<dbReference type="PANTHER" id="PTHR43394">
    <property type="entry name" value="ATP-DEPENDENT PERMEASE MDL1, MITOCHONDRIAL"/>
    <property type="match status" value="1"/>
</dbReference>
<evidence type="ECO:0000256" key="3">
    <source>
        <dbReference type="ARBA" id="ARBA00022741"/>
    </source>
</evidence>
<evidence type="ECO:0000256" key="4">
    <source>
        <dbReference type="ARBA" id="ARBA00022840"/>
    </source>
</evidence>
<comment type="subcellular location">
    <subcellularLocation>
        <location evidence="1">Cell membrane</location>
        <topology evidence="1">Multi-pass membrane protein</topology>
    </subcellularLocation>
</comment>
<keyword evidence="2 8" id="KW-0812">Transmembrane</keyword>
<dbReference type="Gene3D" id="1.20.1560.10">
    <property type="entry name" value="ABC transporter type 1, transmembrane domain"/>
    <property type="match status" value="1"/>
</dbReference>
<dbReference type="GO" id="GO:0016887">
    <property type="term" value="F:ATP hydrolysis activity"/>
    <property type="evidence" value="ECO:0007669"/>
    <property type="project" value="InterPro"/>
</dbReference>
<feature type="transmembrane region" description="Helical" evidence="8">
    <location>
        <begin position="123"/>
        <end position="148"/>
    </location>
</feature>
<feature type="region of interest" description="Disordered" evidence="7">
    <location>
        <begin position="24"/>
        <end position="65"/>
    </location>
</feature>
<dbReference type="GO" id="GO:0005886">
    <property type="term" value="C:plasma membrane"/>
    <property type="evidence" value="ECO:0007669"/>
    <property type="project" value="UniProtKB-SubCell"/>
</dbReference>
<evidence type="ECO:0000256" key="6">
    <source>
        <dbReference type="ARBA" id="ARBA00023136"/>
    </source>
</evidence>
<dbReference type="PROSITE" id="PS50893">
    <property type="entry name" value="ABC_TRANSPORTER_2"/>
    <property type="match status" value="1"/>
</dbReference>
<evidence type="ECO:0000256" key="1">
    <source>
        <dbReference type="ARBA" id="ARBA00004651"/>
    </source>
</evidence>
<feature type="domain" description="ABC transmembrane type-1" evidence="10">
    <location>
        <begin position="120"/>
        <end position="407"/>
    </location>
</feature>
<gene>
    <name evidence="11" type="ORF">FRACA_450026</name>
</gene>
<evidence type="ECO:0000259" key="10">
    <source>
        <dbReference type="PROSITE" id="PS50929"/>
    </source>
</evidence>
<keyword evidence="6 8" id="KW-0472">Membrane</keyword>
<name>A0A2I2KXK4_9ACTN</name>
<evidence type="ECO:0000256" key="7">
    <source>
        <dbReference type="SAM" id="MobiDB-lite"/>
    </source>
</evidence>
<feature type="domain" description="ABC transporter" evidence="9">
    <location>
        <begin position="441"/>
        <end position="683"/>
    </location>
</feature>
<feature type="transmembrane region" description="Helical" evidence="8">
    <location>
        <begin position="160"/>
        <end position="184"/>
    </location>
</feature>
<sequence length="699" mass="74789">MRTPLKTTCAPGRARTLRIVENEIAGGGPIPTPREPPASTADAPPAGDPPAERAAQAARTAGERDTVLTYGRVDENAVRSWERQERTLQRTGVRTMARRLPGLLRLAWSVAWEADRAGLVVMVVLRVLAGVVEALGLLAVAGALTAVLRDGPTPQRLRDAVPAVILVVAAGVARSGLAAATSLIQARLGPRVDRASLVRLLDLATRTSVMAFDDPTFVDDLEAAERGAASGRQLVDNAIEVLTAAIRIAAAGGVLGVLHPALLPLLVLSILPDGWASLRSARLAHASWLQRLPQVRRQWMLRYRMTDRDCAAEIRSFGLGPFLLGEYTALAREQEAEQVRVGRGQARYRLTGEAISGLALGLVYGVLVALLDAGVMPLAAAGTAVLAIRTGRGAMESALTTLNSAYENFLYFGEYRSWIAQAEERVPEERTPRAPGAPALIRAENVTYTYPRTDKPALRGVTIELRRGEVVALVGVNGSGKSTLAKVVAGLYEPDGGAVTWDGVDLAAVDPDSVRERIAVIPQDYTQWPMSARMNIAVGRVGRLRADGPDSVVPAARATGADEVIEGLPHGYDTSLARQYTAGHDLSGGQWQRIACARAVYRDAPLLIADEPSAALDARAEQTLFTLIRELGHDRTVLLITHRLASVRSADRIYVLDGGVVVDQGDHEDLMTRPGIYRDLFTLQASQFVDTTSGDPSAA</sequence>
<feature type="transmembrane region" description="Helical" evidence="8">
    <location>
        <begin position="362"/>
        <end position="388"/>
    </location>
</feature>
<organism evidence="11 12">
    <name type="scientific">Frankia canadensis</name>
    <dbReference type="NCBI Taxonomy" id="1836972"/>
    <lineage>
        <taxon>Bacteria</taxon>
        <taxon>Bacillati</taxon>
        <taxon>Actinomycetota</taxon>
        <taxon>Actinomycetes</taxon>
        <taxon>Frankiales</taxon>
        <taxon>Frankiaceae</taxon>
        <taxon>Frankia</taxon>
    </lineage>
</organism>
<dbReference type="InterPro" id="IPR027417">
    <property type="entry name" value="P-loop_NTPase"/>
</dbReference>
<evidence type="ECO:0000256" key="8">
    <source>
        <dbReference type="SAM" id="Phobius"/>
    </source>
</evidence>
<dbReference type="Pfam" id="PF00005">
    <property type="entry name" value="ABC_tran"/>
    <property type="match status" value="1"/>
</dbReference>
<keyword evidence="4 11" id="KW-0067">ATP-binding</keyword>
<keyword evidence="3" id="KW-0547">Nucleotide-binding</keyword>
<dbReference type="InterPro" id="IPR039421">
    <property type="entry name" value="Type_1_exporter"/>
</dbReference>
<dbReference type="GO" id="GO:0005524">
    <property type="term" value="F:ATP binding"/>
    <property type="evidence" value="ECO:0007669"/>
    <property type="project" value="UniProtKB-KW"/>
</dbReference>
<accession>A0A2I2KXK4</accession>
<dbReference type="Gene3D" id="3.40.50.300">
    <property type="entry name" value="P-loop containing nucleotide triphosphate hydrolases"/>
    <property type="match status" value="1"/>
</dbReference>
<dbReference type="SUPFAM" id="SSF90123">
    <property type="entry name" value="ABC transporter transmembrane region"/>
    <property type="match status" value="1"/>
</dbReference>
<evidence type="ECO:0000313" key="12">
    <source>
        <dbReference type="Proteomes" id="UP000234331"/>
    </source>
</evidence>
<reference evidence="11 12" key="1">
    <citation type="submission" date="2017-06" db="EMBL/GenBank/DDBJ databases">
        <authorList>
            <person name="Kim H.J."/>
            <person name="Triplett B.A."/>
        </authorList>
    </citation>
    <scope>NUCLEOTIDE SEQUENCE [LARGE SCALE GENOMIC DNA]</scope>
    <source>
        <strain evidence="11">FRACA_ARgP5</strain>
    </source>
</reference>
<dbReference type="InterPro" id="IPR011527">
    <property type="entry name" value="ABC1_TM_dom"/>
</dbReference>
<evidence type="ECO:0000313" key="11">
    <source>
        <dbReference type="EMBL" id="SNQ50395.1"/>
    </source>
</evidence>
<dbReference type="SMART" id="SM00382">
    <property type="entry name" value="AAA"/>
    <property type="match status" value="1"/>
</dbReference>
<evidence type="ECO:0000256" key="5">
    <source>
        <dbReference type="ARBA" id="ARBA00022989"/>
    </source>
</evidence>
<keyword evidence="12" id="KW-1185">Reference proteome</keyword>
<protein>
    <submittedName>
        <fullName evidence="11">Putative ATP-binding component of an ABC transport protein</fullName>
        <ecNumber evidence="11">3.6.3.-</ecNumber>
    </submittedName>
</protein>
<keyword evidence="11" id="KW-0378">Hydrolase</keyword>
<dbReference type="SUPFAM" id="SSF52540">
    <property type="entry name" value="P-loop containing nucleoside triphosphate hydrolases"/>
    <property type="match status" value="1"/>
</dbReference>